<proteinExistence type="predicted"/>
<dbReference type="InterPro" id="IPR023804">
    <property type="entry name" value="DUF3792_TM"/>
</dbReference>
<evidence type="ECO:0000256" key="1">
    <source>
        <dbReference type="SAM" id="Phobius"/>
    </source>
</evidence>
<dbReference type="Proteomes" id="UP000476055">
    <property type="component" value="Unassembled WGS sequence"/>
</dbReference>
<feature type="transmembrane region" description="Helical" evidence="1">
    <location>
        <begin position="21"/>
        <end position="41"/>
    </location>
</feature>
<evidence type="ECO:0000313" key="2">
    <source>
        <dbReference type="EMBL" id="MST58167.1"/>
    </source>
</evidence>
<dbReference type="AlphaFoldDB" id="A0A6L5YKI8"/>
<keyword evidence="1" id="KW-0812">Transmembrane</keyword>
<dbReference type="EMBL" id="VUMU01000008">
    <property type="protein sequence ID" value="MST58167.1"/>
    <property type="molecule type" value="Genomic_DNA"/>
</dbReference>
<dbReference type="Pfam" id="PF12670">
    <property type="entry name" value="DUF3792"/>
    <property type="match status" value="1"/>
</dbReference>
<keyword evidence="1" id="KW-1133">Transmembrane helix</keyword>
<feature type="transmembrane region" description="Helical" evidence="1">
    <location>
        <begin position="76"/>
        <end position="97"/>
    </location>
</feature>
<keyword evidence="1" id="KW-0472">Membrane</keyword>
<organism evidence="2 3">
    <name type="scientific">Waltera intestinalis</name>
    <dbReference type="NCBI Taxonomy" id="2606635"/>
    <lineage>
        <taxon>Bacteria</taxon>
        <taxon>Bacillati</taxon>
        <taxon>Bacillota</taxon>
        <taxon>Clostridia</taxon>
        <taxon>Lachnospirales</taxon>
        <taxon>Lachnospiraceae</taxon>
        <taxon>Waltera</taxon>
    </lineage>
</organism>
<keyword evidence="3" id="KW-1185">Reference proteome</keyword>
<sequence length="126" mass="13438">MEKRGEGKEGIPVLALAKCLLVSYVLTLLLLCLLALLLYKLHLTEGIVTIAISAIYVATTFTAGLLAGKRMEKQKFLWGAFMGAAYFVILAVVSVLIRTPETALGNSFWTTMILCVAGGTLGGMLG</sequence>
<feature type="transmembrane region" description="Helical" evidence="1">
    <location>
        <begin position="47"/>
        <end position="67"/>
    </location>
</feature>
<dbReference type="RefSeq" id="WP_154496324.1">
    <property type="nucleotide sequence ID" value="NZ_VUMU01000008.1"/>
</dbReference>
<evidence type="ECO:0000313" key="3">
    <source>
        <dbReference type="Proteomes" id="UP000476055"/>
    </source>
</evidence>
<accession>A0A6L5YKI8</accession>
<name>A0A6L5YKI8_9FIRM</name>
<feature type="transmembrane region" description="Helical" evidence="1">
    <location>
        <begin position="103"/>
        <end position="125"/>
    </location>
</feature>
<gene>
    <name evidence="2" type="ORF">FYJ59_07935</name>
</gene>
<protein>
    <submittedName>
        <fullName evidence="2">TIGR04086 family membrane protein</fullName>
    </submittedName>
</protein>
<dbReference type="NCBIfam" id="TIGR04086">
    <property type="entry name" value="TIGR04086_membr"/>
    <property type="match status" value="1"/>
</dbReference>
<comment type="caution">
    <text evidence="2">The sequence shown here is derived from an EMBL/GenBank/DDBJ whole genome shotgun (WGS) entry which is preliminary data.</text>
</comment>
<reference evidence="2 3" key="1">
    <citation type="submission" date="2019-08" db="EMBL/GenBank/DDBJ databases">
        <title>In-depth cultivation of the pig gut microbiome towards novel bacterial diversity and tailored functional studies.</title>
        <authorList>
            <person name="Wylensek D."/>
            <person name="Hitch T.C.A."/>
            <person name="Clavel T."/>
        </authorList>
    </citation>
    <scope>NUCLEOTIDE SEQUENCE [LARGE SCALE GENOMIC DNA]</scope>
    <source>
        <strain evidence="2 3">WCA3-601-WT-6H</strain>
    </source>
</reference>